<comment type="caution">
    <text evidence="2">The sequence shown here is derived from an EMBL/GenBank/DDBJ whole genome shotgun (WGS) entry which is preliminary data.</text>
</comment>
<name>A0A813DGL9_POLGL</name>
<dbReference type="InterPro" id="IPR011009">
    <property type="entry name" value="Kinase-like_dom_sf"/>
</dbReference>
<sequence length="93" mass="9694">MTVVGAAMKRTGGLTDAEKSLKLLADLLERCLCVDPAKRITAAEACEHEAFKAVQLPPMVDLQEAPPLPEEAPPPLPPSAPPPDEPAAPPPPA</sequence>
<evidence type="ECO:0000313" key="3">
    <source>
        <dbReference type="EMBL" id="CAE8642400.1"/>
    </source>
</evidence>
<protein>
    <submittedName>
        <fullName evidence="2">Uncharacterized protein</fullName>
    </submittedName>
</protein>
<feature type="compositionally biased region" description="Pro residues" evidence="1">
    <location>
        <begin position="66"/>
        <end position="93"/>
    </location>
</feature>
<evidence type="ECO:0000313" key="4">
    <source>
        <dbReference type="Proteomes" id="UP000654075"/>
    </source>
</evidence>
<accession>A0A813DGL9</accession>
<dbReference type="Proteomes" id="UP000654075">
    <property type="component" value="Unassembled WGS sequence"/>
</dbReference>
<dbReference type="OrthoDB" id="9332038at2759"/>
<dbReference type="EMBL" id="CAJNNV010001305">
    <property type="protein sequence ID" value="CAE8584753.1"/>
    <property type="molecule type" value="Genomic_DNA"/>
</dbReference>
<feature type="region of interest" description="Disordered" evidence="1">
    <location>
        <begin position="57"/>
        <end position="93"/>
    </location>
</feature>
<proteinExistence type="predicted"/>
<dbReference type="AlphaFoldDB" id="A0A813DGL9"/>
<organism evidence="2 4">
    <name type="scientific">Polarella glacialis</name>
    <name type="common">Dinoflagellate</name>
    <dbReference type="NCBI Taxonomy" id="89957"/>
    <lineage>
        <taxon>Eukaryota</taxon>
        <taxon>Sar</taxon>
        <taxon>Alveolata</taxon>
        <taxon>Dinophyceae</taxon>
        <taxon>Suessiales</taxon>
        <taxon>Suessiaceae</taxon>
        <taxon>Polarella</taxon>
    </lineage>
</organism>
<gene>
    <name evidence="2" type="ORF">PGLA1383_LOCUS3678</name>
    <name evidence="3" type="ORF">PGLA1383_LOCUS56901</name>
</gene>
<dbReference type="EMBL" id="CAJNNV010033156">
    <property type="protein sequence ID" value="CAE8642400.1"/>
    <property type="molecule type" value="Genomic_DNA"/>
</dbReference>
<dbReference type="SUPFAM" id="SSF56112">
    <property type="entry name" value="Protein kinase-like (PK-like)"/>
    <property type="match status" value="1"/>
</dbReference>
<dbReference type="Gene3D" id="1.10.510.10">
    <property type="entry name" value="Transferase(Phosphotransferase) domain 1"/>
    <property type="match status" value="1"/>
</dbReference>
<evidence type="ECO:0000313" key="2">
    <source>
        <dbReference type="EMBL" id="CAE8584753.1"/>
    </source>
</evidence>
<reference evidence="2" key="1">
    <citation type="submission" date="2021-02" db="EMBL/GenBank/DDBJ databases">
        <authorList>
            <person name="Dougan E. K."/>
            <person name="Rhodes N."/>
            <person name="Thang M."/>
            <person name="Chan C."/>
        </authorList>
    </citation>
    <scope>NUCLEOTIDE SEQUENCE</scope>
</reference>
<keyword evidence="4" id="KW-1185">Reference proteome</keyword>
<evidence type="ECO:0000256" key="1">
    <source>
        <dbReference type="SAM" id="MobiDB-lite"/>
    </source>
</evidence>